<reference evidence="5 6" key="1">
    <citation type="journal article" date="2018" name="Sci. Rep.">
        <title>Genomic signatures of local adaptation to the degree of environmental predictability in rotifers.</title>
        <authorList>
            <person name="Franch-Gras L."/>
            <person name="Hahn C."/>
            <person name="Garcia-Roger E.M."/>
            <person name="Carmona M.J."/>
            <person name="Serra M."/>
            <person name="Gomez A."/>
        </authorList>
    </citation>
    <scope>NUCLEOTIDE SEQUENCE [LARGE SCALE GENOMIC DNA]</scope>
    <source>
        <strain evidence="5">HYR1</strain>
    </source>
</reference>
<keyword evidence="6" id="KW-1185">Reference proteome</keyword>
<evidence type="ECO:0000259" key="4">
    <source>
        <dbReference type="Pfam" id="PF04500"/>
    </source>
</evidence>
<protein>
    <submittedName>
        <fullName evidence="5">MULE and FLYWCH domain containing</fullName>
    </submittedName>
</protein>
<proteinExistence type="predicted"/>
<name>A0A3M7PNF1_BRAPC</name>
<comment type="caution">
    <text evidence="5">The sequence shown here is derived from an EMBL/GenBank/DDBJ whole genome shotgun (WGS) entry which is preliminary data.</text>
</comment>
<dbReference type="GO" id="GO:0008270">
    <property type="term" value="F:zinc ion binding"/>
    <property type="evidence" value="ECO:0007669"/>
    <property type="project" value="UniProtKB-KW"/>
</dbReference>
<dbReference type="Gene3D" id="2.20.25.240">
    <property type="match status" value="1"/>
</dbReference>
<accession>A0A3M7PNF1</accession>
<keyword evidence="1" id="KW-0479">Metal-binding</keyword>
<keyword evidence="3" id="KW-0862">Zinc</keyword>
<dbReference type="OrthoDB" id="93990at2759"/>
<evidence type="ECO:0000313" key="6">
    <source>
        <dbReference type="Proteomes" id="UP000276133"/>
    </source>
</evidence>
<evidence type="ECO:0000256" key="2">
    <source>
        <dbReference type="ARBA" id="ARBA00022771"/>
    </source>
</evidence>
<keyword evidence="2" id="KW-0863">Zinc-finger</keyword>
<dbReference type="EMBL" id="REGN01009847">
    <property type="protein sequence ID" value="RNA00261.1"/>
    <property type="molecule type" value="Genomic_DNA"/>
</dbReference>
<organism evidence="5 6">
    <name type="scientific">Brachionus plicatilis</name>
    <name type="common">Marine rotifer</name>
    <name type="synonym">Brachionus muelleri</name>
    <dbReference type="NCBI Taxonomy" id="10195"/>
    <lineage>
        <taxon>Eukaryota</taxon>
        <taxon>Metazoa</taxon>
        <taxon>Spiralia</taxon>
        <taxon>Gnathifera</taxon>
        <taxon>Rotifera</taxon>
        <taxon>Eurotatoria</taxon>
        <taxon>Monogononta</taxon>
        <taxon>Pseudotrocha</taxon>
        <taxon>Ploima</taxon>
        <taxon>Brachionidae</taxon>
        <taxon>Brachionus</taxon>
    </lineage>
</organism>
<evidence type="ECO:0000256" key="3">
    <source>
        <dbReference type="ARBA" id="ARBA00022833"/>
    </source>
</evidence>
<evidence type="ECO:0000256" key="1">
    <source>
        <dbReference type="ARBA" id="ARBA00022723"/>
    </source>
</evidence>
<sequence>MSQKKAPQLHFDGQFYRINGKPNKVGKINWRCIVAKCTGSCSTYGATIGEEVILVSLNDNHSHATDPSKLKNIERRRKIKHKVENSDERPRKILNDLHDEDLNEEEITSAPSTMADKLFINRIKKSIQPNFPPMPSNLSEITFPDFLKITKKEEQFLFYDSGVNDPNRFFIFTTQSNLRNLENAHIFVDGTFDIAPHLFNQIYSIHALALAFIPPEDVIDGFNAAKRKVSNDKVQEFYDYVESTYVGKIETVKRGRGVKYTTVIKEPLFNISLWN</sequence>
<dbReference type="AlphaFoldDB" id="A0A3M7PNF1"/>
<dbReference type="Pfam" id="PF04500">
    <property type="entry name" value="FLYWCH"/>
    <property type="match status" value="1"/>
</dbReference>
<dbReference type="Proteomes" id="UP000276133">
    <property type="component" value="Unassembled WGS sequence"/>
</dbReference>
<gene>
    <name evidence="5" type="ORF">BpHYR1_018261</name>
</gene>
<feature type="domain" description="FLYWCH-type" evidence="4">
    <location>
        <begin position="2"/>
        <end position="63"/>
    </location>
</feature>
<dbReference type="InterPro" id="IPR007588">
    <property type="entry name" value="Znf_FLYWCH"/>
</dbReference>
<feature type="non-terminal residue" evidence="5">
    <location>
        <position position="275"/>
    </location>
</feature>
<evidence type="ECO:0000313" key="5">
    <source>
        <dbReference type="EMBL" id="RNA00261.1"/>
    </source>
</evidence>